<gene>
    <name evidence="1" type="ORF">M422DRAFT_275295</name>
</gene>
<sequence>MDEMKANVIAALDNVPLSQIQRYANRSAKFMDAYMKGLNGTQAAWAAQKYHGHRVLPGNIFKELEEAQSKTP</sequence>
<organism evidence="1 2">
    <name type="scientific">Sphaerobolus stellatus (strain SS14)</name>
    <dbReference type="NCBI Taxonomy" id="990650"/>
    <lineage>
        <taxon>Eukaryota</taxon>
        <taxon>Fungi</taxon>
        <taxon>Dikarya</taxon>
        <taxon>Basidiomycota</taxon>
        <taxon>Agaricomycotina</taxon>
        <taxon>Agaricomycetes</taxon>
        <taxon>Phallomycetidae</taxon>
        <taxon>Geastrales</taxon>
        <taxon>Sphaerobolaceae</taxon>
        <taxon>Sphaerobolus</taxon>
    </lineage>
</organism>
<dbReference type="EMBL" id="KN837545">
    <property type="protein sequence ID" value="KIJ24015.1"/>
    <property type="molecule type" value="Genomic_DNA"/>
</dbReference>
<reference evidence="1 2" key="1">
    <citation type="submission" date="2014-06" db="EMBL/GenBank/DDBJ databases">
        <title>Evolutionary Origins and Diversification of the Mycorrhizal Mutualists.</title>
        <authorList>
            <consortium name="DOE Joint Genome Institute"/>
            <consortium name="Mycorrhizal Genomics Consortium"/>
            <person name="Kohler A."/>
            <person name="Kuo A."/>
            <person name="Nagy L.G."/>
            <person name="Floudas D."/>
            <person name="Copeland A."/>
            <person name="Barry K.W."/>
            <person name="Cichocki N."/>
            <person name="Veneault-Fourrey C."/>
            <person name="LaButti K."/>
            <person name="Lindquist E.A."/>
            <person name="Lipzen A."/>
            <person name="Lundell T."/>
            <person name="Morin E."/>
            <person name="Murat C."/>
            <person name="Riley R."/>
            <person name="Ohm R."/>
            <person name="Sun H."/>
            <person name="Tunlid A."/>
            <person name="Henrissat B."/>
            <person name="Grigoriev I.V."/>
            <person name="Hibbett D.S."/>
            <person name="Martin F."/>
        </authorList>
    </citation>
    <scope>NUCLEOTIDE SEQUENCE [LARGE SCALE GENOMIC DNA]</scope>
    <source>
        <strain evidence="1 2">SS14</strain>
    </source>
</reference>
<proteinExistence type="predicted"/>
<accession>A0A0C9UFP7</accession>
<name>A0A0C9UFP7_SPHS4</name>
<keyword evidence="2" id="KW-1185">Reference proteome</keyword>
<evidence type="ECO:0000313" key="1">
    <source>
        <dbReference type="EMBL" id="KIJ24015.1"/>
    </source>
</evidence>
<protein>
    <submittedName>
        <fullName evidence="1">Uncharacterized protein</fullName>
    </submittedName>
</protein>
<dbReference type="HOGENOM" id="CLU_005726_8_2_1"/>
<evidence type="ECO:0000313" key="2">
    <source>
        <dbReference type="Proteomes" id="UP000054279"/>
    </source>
</evidence>
<dbReference type="Proteomes" id="UP000054279">
    <property type="component" value="Unassembled WGS sequence"/>
</dbReference>
<dbReference type="AlphaFoldDB" id="A0A0C9UFP7"/>
<dbReference type="OrthoDB" id="2416294at2759"/>